<gene>
    <name evidence="2" type="ORF">DES52_11654</name>
</gene>
<evidence type="ECO:0000313" key="2">
    <source>
        <dbReference type="EMBL" id="PYE50987.1"/>
    </source>
</evidence>
<comment type="caution">
    <text evidence="2">The sequence shown here is derived from an EMBL/GenBank/DDBJ whole genome shotgun (WGS) entry which is preliminary data.</text>
</comment>
<dbReference type="Proteomes" id="UP000248326">
    <property type="component" value="Unassembled WGS sequence"/>
</dbReference>
<dbReference type="Pfam" id="PF13340">
    <property type="entry name" value="DUF4096"/>
    <property type="match status" value="1"/>
</dbReference>
<dbReference type="EMBL" id="QJSX01000016">
    <property type="protein sequence ID" value="PYE50987.1"/>
    <property type="molecule type" value="Genomic_DNA"/>
</dbReference>
<sequence>MVEILVLDRLWHLVEPRVPVVSHPKGGGQFACARATPAGIMDVLKEGVRWNALPKGDGFPSGVTC</sequence>
<evidence type="ECO:0000259" key="1">
    <source>
        <dbReference type="Pfam" id="PF13340"/>
    </source>
</evidence>
<feature type="domain" description="Insertion element IS402-like" evidence="1">
    <location>
        <begin position="8"/>
        <end position="65"/>
    </location>
</feature>
<evidence type="ECO:0000313" key="3">
    <source>
        <dbReference type="Proteomes" id="UP000248326"/>
    </source>
</evidence>
<accession>A0A318S3G0</accession>
<dbReference type="InterPro" id="IPR025161">
    <property type="entry name" value="IS402-like_dom"/>
</dbReference>
<protein>
    <submittedName>
        <fullName evidence="2">Putative transposase of IS4/5 family DUF4096</fullName>
    </submittedName>
</protein>
<organism evidence="2 3">
    <name type="scientific">Deinococcus yavapaiensis KR-236</name>
    <dbReference type="NCBI Taxonomy" id="694435"/>
    <lineage>
        <taxon>Bacteria</taxon>
        <taxon>Thermotogati</taxon>
        <taxon>Deinococcota</taxon>
        <taxon>Deinococci</taxon>
        <taxon>Deinococcales</taxon>
        <taxon>Deinococcaceae</taxon>
        <taxon>Deinococcus</taxon>
    </lineage>
</organism>
<dbReference type="AlphaFoldDB" id="A0A318S3G0"/>
<proteinExistence type="predicted"/>
<name>A0A318S3G0_9DEIO</name>
<reference evidence="2 3" key="1">
    <citation type="submission" date="2018-06" db="EMBL/GenBank/DDBJ databases">
        <title>Genomic Encyclopedia of Type Strains, Phase IV (KMG-IV): sequencing the most valuable type-strain genomes for metagenomic binning, comparative biology and taxonomic classification.</title>
        <authorList>
            <person name="Goeker M."/>
        </authorList>
    </citation>
    <scope>NUCLEOTIDE SEQUENCE [LARGE SCALE GENOMIC DNA]</scope>
    <source>
        <strain evidence="2 3">DSM 18048</strain>
    </source>
</reference>
<keyword evidence="3" id="KW-1185">Reference proteome</keyword>